<protein>
    <submittedName>
        <fullName evidence="8">G_PROTEIN_RECEP_F1_2 domain-containing protein</fullName>
    </submittedName>
</protein>
<proteinExistence type="predicted"/>
<dbReference type="InterPro" id="IPR017452">
    <property type="entry name" value="GPCR_Rhodpsn_7TM"/>
</dbReference>
<feature type="domain" description="G-protein coupled receptors family 1 profile" evidence="6">
    <location>
        <begin position="22"/>
        <end position="273"/>
    </location>
</feature>
<feature type="transmembrane region" description="Helical" evidence="5">
    <location>
        <begin position="124"/>
        <end position="142"/>
    </location>
</feature>
<keyword evidence="2 5" id="KW-0812">Transmembrane</keyword>
<organism evidence="7 8">
    <name type="scientific">Steinernema glaseri</name>
    <dbReference type="NCBI Taxonomy" id="37863"/>
    <lineage>
        <taxon>Eukaryota</taxon>
        <taxon>Metazoa</taxon>
        <taxon>Ecdysozoa</taxon>
        <taxon>Nematoda</taxon>
        <taxon>Chromadorea</taxon>
        <taxon>Rhabditida</taxon>
        <taxon>Tylenchina</taxon>
        <taxon>Panagrolaimomorpha</taxon>
        <taxon>Strongyloidoidea</taxon>
        <taxon>Steinernematidae</taxon>
        <taxon>Steinernema</taxon>
    </lineage>
</organism>
<evidence type="ECO:0000259" key="6">
    <source>
        <dbReference type="PROSITE" id="PS50262"/>
    </source>
</evidence>
<dbReference type="GO" id="GO:0016020">
    <property type="term" value="C:membrane"/>
    <property type="evidence" value="ECO:0007669"/>
    <property type="project" value="UniProtKB-SubCell"/>
</dbReference>
<reference evidence="8" key="1">
    <citation type="submission" date="2016-11" db="UniProtKB">
        <authorList>
            <consortium name="WormBaseParasite"/>
        </authorList>
    </citation>
    <scope>IDENTIFICATION</scope>
</reference>
<keyword evidence="3 5" id="KW-1133">Transmembrane helix</keyword>
<dbReference type="Gene3D" id="1.20.1070.10">
    <property type="entry name" value="Rhodopsin 7-helix transmembrane proteins"/>
    <property type="match status" value="1"/>
</dbReference>
<name>A0A1I7ZSB5_9BILA</name>
<dbReference type="PANTHER" id="PTHR23017:SF3">
    <property type="entry name" value="G-PROTEIN COUPLED RECEPTORS FAMILY 1 PROFILE DOMAIN-CONTAINING PROTEIN"/>
    <property type="match status" value="1"/>
</dbReference>
<dbReference type="CDD" id="cd00637">
    <property type="entry name" value="7tm_classA_rhodopsin-like"/>
    <property type="match status" value="1"/>
</dbReference>
<dbReference type="WBParaSite" id="L893_g29324.t1">
    <property type="protein sequence ID" value="L893_g29324.t1"/>
    <property type="gene ID" value="L893_g29324"/>
</dbReference>
<evidence type="ECO:0000256" key="2">
    <source>
        <dbReference type="ARBA" id="ARBA00022692"/>
    </source>
</evidence>
<feature type="transmembrane region" description="Helical" evidence="5">
    <location>
        <begin position="52"/>
        <end position="72"/>
    </location>
</feature>
<feature type="transmembrane region" description="Helical" evidence="5">
    <location>
        <begin position="6"/>
        <end position="31"/>
    </location>
</feature>
<keyword evidence="4 5" id="KW-0472">Membrane</keyword>
<dbReference type="PROSITE" id="PS50262">
    <property type="entry name" value="G_PROTEIN_RECEP_F1_2"/>
    <property type="match status" value="1"/>
</dbReference>
<feature type="transmembrane region" description="Helical" evidence="5">
    <location>
        <begin position="92"/>
        <end position="112"/>
    </location>
</feature>
<dbReference type="PANTHER" id="PTHR23017">
    <property type="entry name" value="SERPENTINE RECEPTOR, CLASS X"/>
    <property type="match status" value="1"/>
</dbReference>
<evidence type="ECO:0000313" key="7">
    <source>
        <dbReference type="Proteomes" id="UP000095287"/>
    </source>
</evidence>
<feature type="transmembrane region" description="Helical" evidence="5">
    <location>
        <begin position="173"/>
        <end position="192"/>
    </location>
</feature>
<dbReference type="Pfam" id="PF10328">
    <property type="entry name" value="7TM_GPCR_Srx"/>
    <property type="match status" value="1"/>
</dbReference>
<accession>A0A1I7ZSB5</accession>
<evidence type="ECO:0000256" key="1">
    <source>
        <dbReference type="ARBA" id="ARBA00004370"/>
    </source>
</evidence>
<evidence type="ECO:0000313" key="8">
    <source>
        <dbReference type="WBParaSite" id="L893_g29324.t1"/>
    </source>
</evidence>
<evidence type="ECO:0000256" key="4">
    <source>
        <dbReference type="ARBA" id="ARBA00023136"/>
    </source>
</evidence>
<keyword evidence="7" id="KW-1185">Reference proteome</keyword>
<dbReference type="Proteomes" id="UP000095287">
    <property type="component" value="Unplaced"/>
</dbReference>
<feature type="transmembrane region" description="Helical" evidence="5">
    <location>
        <begin position="219"/>
        <end position="241"/>
    </location>
</feature>
<sequence>MDLESTIAAVIILLAGLVGIGVNAAAILVVIQRRLHKNPFGLLCLGHEIPDVIILVTFAFFCAPITLFQITTVSSTEIGKILGHIDFVAWNITVYSHVCVAINRLTAIYFPVWYRQFFKLRTTVIIECCYIVVAVLQSLPLITEDCYIAYLPQVYLWIFSPTPCGTVLQNTDMSLGISLMTVVMIIDFCTFWKIKMTVKSIEVSQPNGDHKNQRQEIRFFMQVALIQATVYIVKKLCFYVFSRLATGKWALFFLTFFAWIMCHLMDGVILIVYNYKRGPKRTVKVSTTLQLSRTQLNVHRRSMHK</sequence>
<evidence type="ECO:0000256" key="3">
    <source>
        <dbReference type="ARBA" id="ARBA00022989"/>
    </source>
</evidence>
<dbReference type="AlphaFoldDB" id="A0A1I7ZSB5"/>
<dbReference type="SUPFAM" id="SSF81321">
    <property type="entry name" value="Family A G protein-coupled receptor-like"/>
    <property type="match status" value="1"/>
</dbReference>
<dbReference type="InterPro" id="IPR019430">
    <property type="entry name" value="7TM_GPCR_serpentine_rcpt_Srx"/>
</dbReference>
<evidence type="ECO:0000256" key="5">
    <source>
        <dbReference type="SAM" id="Phobius"/>
    </source>
</evidence>
<feature type="transmembrane region" description="Helical" evidence="5">
    <location>
        <begin position="253"/>
        <end position="275"/>
    </location>
</feature>
<comment type="subcellular location">
    <subcellularLocation>
        <location evidence="1">Membrane</location>
    </subcellularLocation>
</comment>